<evidence type="ECO:0000259" key="3">
    <source>
        <dbReference type="Pfam" id="PF23317"/>
    </source>
</evidence>
<feature type="transmembrane region" description="Helical" evidence="1">
    <location>
        <begin position="354"/>
        <end position="372"/>
    </location>
</feature>
<accession>A0AAD5EKE1</accession>
<gene>
    <name evidence="4" type="ORF">K450DRAFT_221046</name>
</gene>
<feature type="transmembrane region" description="Helical" evidence="1">
    <location>
        <begin position="240"/>
        <end position="257"/>
    </location>
</feature>
<feature type="transmembrane region" description="Helical" evidence="1">
    <location>
        <begin position="494"/>
        <end position="512"/>
    </location>
</feature>
<evidence type="ECO:0000259" key="2">
    <source>
        <dbReference type="Pfam" id="PF23190"/>
    </source>
</evidence>
<protein>
    <recommendedName>
        <fullName evidence="6">Calcium channel YVC1</fullName>
    </recommendedName>
</protein>
<dbReference type="PANTHER" id="PTHR35859:SF5">
    <property type="entry name" value="ION TRANSPORT DOMAIN-CONTAINING PROTEIN"/>
    <property type="match status" value="1"/>
</dbReference>
<dbReference type="PANTHER" id="PTHR35859">
    <property type="entry name" value="NONSELECTIVE CATION CHANNEL PROTEIN"/>
    <property type="match status" value="1"/>
</dbReference>
<feature type="domain" description="YVC1 N-terminal linker helical" evidence="2">
    <location>
        <begin position="55"/>
        <end position="190"/>
    </location>
</feature>
<keyword evidence="1" id="KW-0472">Membrane</keyword>
<evidence type="ECO:0000313" key="4">
    <source>
        <dbReference type="EMBL" id="KAI8584005.1"/>
    </source>
</evidence>
<name>A0AAD5EKE1_UMBRA</name>
<reference evidence="4" key="1">
    <citation type="submission" date="2021-06" db="EMBL/GenBank/DDBJ databases">
        <authorList>
            <consortium name="DOE Joint Genome Institute"/>
            <person name="Mondo S.J."/>
            <person name="Amses K.R."/>
            <person name="Simmons D.R."/>
            <person name="Longcore J.E."/>
            <person name="Seto K."/>
            <person name="Alves G.H."/>
            <person name="Bonds A.E."/>
            <person name="Quandt C.A."/>
            <person name="Davis W.J."/>
            <person name="Chang Y."/>
            <person name="Letcher P.M."/>
            <person name="Powell M.J."/>
            <person name="Kuo A."/>
            <person name="Labutti K."/>
            <person name="Pangilinan J."/>
            <person name="Andreopoulos W."/>
            <person name="Tritt A."/>
            <person name="Riley R."/>
            <person name="Hundley H."/>
            <person name="Johnson J."/>
            <person name="Lipzen A."/>
            <person name="Barry K."/>
            <person name="Berbee M.L."/>
            <person name="Buchler N.E."/>
            <person name="Grigoriev I.V."/>
            <person name="Spatafora J.W."/>
            <person name="Stajich J.E."/>
            <person name="James T.Y."/>
        </authorList>
    </citation>
    <scope>NUCLEOTIDE SEQUENCE</scope>
    <source>
        <strain evidence="4">AG</strain>
    </source>
</reference>
<dbReference type="Pfam" id="PF23317">
    <property type="entry name" value="YVC1_C"/>
    <property type="match status" value="1"/>
</dbReference>
<keyword evidence="1" id="KW-0812">Transmembrane</keyword>
<proteinExistence type="predicted"/>
<reference evidence="4" key="2">
    <citation type="journal article" date="2022" name="Proc. Natl. Acad. Sci. U.S.A.">
        <title>Diploid-dominant life cycles characterize the early evolution of Fungi.</title>
        <authorList>
            <person name="Amses K.R."/>
            <person name="Simmons D.R."/>
            <person name="Longcore J.E."/>
            <person name="Mondo S.J."/>
            <person name="Seto K."/>
            <person name="Jeronimo G.H."/>
            <person name="Bonds A.E."/>
            <person name="Quandt C.A."/>
            <person name="Davis W.J."/>
            <person name="Chang Y."/>
            <person name="Federici B.A."/>
            <person name="Kuo A."/>
            <person name="LaButti K."/>
            <person name="Pangilinan J."/>
            <person name="Andreopoulos W."/>
            <person name="Tritt A."/>
            <person name="Riley R."/>
            <person name="Hundley H."/>
            <person name="Johnson J."/>
            <person name="Lipzen A."/>
            <person name="Barry K."/>
            <person name="Lang B.F."/>
            <person name="Cuomo C.A."/>
            <person name="Buchler N.E."/>
            <person name="Grigoriev I.V."/>
            <person name="Spatafora J.W."/>
            <person name="Stajich J.E."/>
            <person name="James T.Y."/>
        </authorList>
    </citation>
    <scope>NUCLEOTIDE SEQUENCE</scope>
    <source>
        <strain evidence="4">AG</strain>
    </source>
</reference>
<evidence type="ECO:0008006" key="6">
    <source>
        <dbReference type="Google" id="ProtNLM"/>
    </source>
</evidence>
<dbReference type="Pfam" id="PF23190">
    <property type="entry name" value="LHD_TRPY1"/>
    <property type="match status" value="1"/>
</dbReference>
<dbReference type="RefSeq" id="XP_051449009.1">
    <property type="nucleotide sequence ID" value="XM_051585651.1"/>
</dbReference>
<dbReference type="AlphaFoldDB" id="A0AAD5EKE1"/>
<dbReference type="EMBL" id="MU620894">
    <property type="protein sequence ID" value="KAI8584005.1"/>
    <property type="molecule type" value="Genomic_DNA"/>
</dbReference>
<keyword evidence="5" id="KW-1185">Reference proteome</keyword>
<dbReference type="InterPro" id="IPR056337">
    <property type="entry name" value="LHD_YVC1"/>
</dbReference>
<feature type="domain" description="Calcium channel YVC1-like C-terminal transmembrane" evidence="3">
    <location>
        <begin position="225"/>
        <end position="519"/>
    </location>
</feature>
<evidence type="ECO:0000256" key="1">
    <source>
        <dbReference type="SAM" id="Phobius"/>
    </source>
</evidence>
<organism evidence="4 5">
    <name type="scientific">Umbelopsis ramanniana AG</name>
    <dbReference type="NCBI Taxonomy" id="1314678"/>
    <lineage>
        <taxon>Eukaryota</taxon>
        <taxon>Fungi</taxon>
        <taxon>Fungi incertae sedis</taxon>
        <taxon>Mucoromycota</taxon>
        <taxon>Mucoromycotina</taxon>
        <taxon>Umbelopsidomycetes</taxon>
        <taxon>Umbelopsidales</taxon>
        <taxon>Umbelopsidaceae</taxon>
        <taxon>Umbelopsis</taxon>
    </lineage>
</organism>
<comment type="caution">
    <text evidence="4">The sequence shown here is derived from an EMBL/GenBank/DDBJ whole genome shotgun (WGS) entry which is preliminary data.</text>
</comment>
<dbReference type="Proteomes" id="UP001206595">
    <property type="component" value="Unassembled WGS sequence"/>
</dbReference>
<feature type="transmembrane region" description="Helical" evidence="1">
    <location>
        <begin position="216"/>
        <end position="234"/>
    </location>
</feature>
<feature type="transmembrane region" description="Helical" evidence="1">
    <location>
        <begin position="315"/>
        <end position="334"/>
    </location>
</feature>
<sequence>MPFHGEESNEITPLIRYSEDTLPKNDEVSGAIQRLLLLVTMRLPKFAIVERDDLEDAVVTDAFADIAKKACHIHQDSLIFVTLKAMERFQIQAQGSPRWSELLETRASICESLAHKFIRLYERERTERFVAAIMQKHDLKFASDQSAIELAVKLHATKFLLEPKVQKVIHDVWNGYLLPHEEKDGRVSFRSNAYIKRVKTEFFDTHKILVPKYQNAIETVVTILFLILYSIVINSRRADVPSVLEWVLYSFVLAYVIDDIRDIYNSGTFHYYSFWAWTNTLTHLVFIGSFCLRIAAMTKTGDTRDMLNNTSIDVLSVVSILLWFRVLSVVCNTWRYFGSYTIIVQSMLSDSLMFFFLLIWVILGFFQAFIALRTEDTASDNDFSEITALLLRGYLMSPDFEKANVFHDIIGEPLFYAYIFLVSVVLQSFLTSVFSDSFSRISEDAKAQYLANFAYRVIVAVDTRHSLPPPFNLADLLLLRLPSLCMSKQFYDKFRYYVLSVIFFLPLLIVSFHEKVLLRLDNARSDDSLSDDEGTMNEEQDFMTTDDDEVRDLKAVVGEPDLDKIQKLAEKTVQKSKEDETTSISPNEILHADIKRVVRMLDMIDQRLGRLEANTAQDVAK</sequence>
<dbReference type="InterPro" id="IPR052971">
    <property type="entry name" value="TRP_calcium_channel"/>
</dbReference>
<dbReference type="GeneID" id="75910999"/>
<feature type="transmembrane region" description="Helical" evidence="1">
    <location>
        <begin position="269"/>
        <end position="295"/>
    </location>
</feature>
<keyword evidence="1" id="KW-1133">Transmembrane helix</keyword>
<evidence type="ECO:0000313" key="5">
    <source>
        <dbReference type="Proteomes" id="UP001206595"/>
    </source>
</evidence>
<dbReference type="InterPro" id="IPR056336">
    <property type="entry name" value="YVC1_C"/>
</dbReference>